<organism evidence="1 2">
    <name type="scientific">Tanacetum coccineum</name>
    <dbReference type="NCBI Taxonomy" id="301880"/>
    <lineage>
        <taxon>Eukaryota</taxon>
        <taxon>Viridiplantae</taxon>
        <taxon>Streptophyta</taxon>
        <taxon>Embryophyta</taxon>
        <taxon>Tracheophyta</taxon>
        <taxon>Spermatophyta</taxon>
        <taxon>Magnoliopsida</taxon>
        <taxon>eudicotyledons</taxon>
        <taxon>Gunneridae</taxon>
        <taxon>Pentapetalae</taxon>
        <taxon>asterids</taxon>
        <taxon>campanulids</taxon>
        <taxon>Asterales</taxon>
        <taxon>Asteraceae</taxon>
        <taxon>Asteroideae</taxon>
        <taxon>Anthemideae</taxon>
        <taxon>Anthemidinae</taxon>
        <taxon>Tanacetum</taxon>
    </lineage>
</organism>
<evidence type="ECO:0000313" key="2">
    <source>
        <dbReference type="Proteomes" id="UP001151760"/>
    </source>
</evidence>
<dbReference type="Proteomes" id="UP001151760">
    <property type="component" value="Unassembled WGS sequence"/>
</dbReference>
<keyword evidence="2" id="KW-1185">Reference proteome</keyword>
<accession>A0ABQ5BG69</accession>
<dbReference type="EMBL" id="BQNB010013151">
    <property type="protein sequence ID" value="GJT12494.1"/>
    <property type="molecule type" value="Genomic_DNA"/>
</dbReference>
<reference evidence="1" key="2">
    <citation type="submission" date="2022-01" db="EMBL/GenBank/DDBJ databases">
        <authorList>
            <person name="Yamashiro T."/>
            <person name="Shiraishi A."/>
            <person name="Satake H."/>
            <person name="Nakayama K."/>
        </authorList>
    </citation>
    <scope>NUCLEOTIDE SEQUENCE</scope>
</reference>
<protein>
    <submittedName>
        <fullName evidence="1">Uncharacterized protein</fullName>
    </submittedName>
</protein>
<comment type="caution">
    <text evidence="1">The sequence shown here is derived from an EMBL/GenBank/DDBJ whole genome shotgun (WGS) entry which is preliminary data.</text>
</comment>
<name>A0ABQ5BG69_9ASTR</name>
<proteinExistence type="predicted"/>
<sequence>MKKTLVNHLHANEITKANRNTIGEEYGNPNQSILNNIRLIDVVAALVEVAEASNSRTLPSFHYPHQYAILKRSSQPIAALLEVAEASNVPTLPSFHCPCQHDIVERSSQPSIRFALVMLIQMEEGMGQCMGWASTCGSSHEQFIG</sequence>
<evidence type="ECO:0000313" key="1">
    <source>
        <dbReference type="EMBL" id="GJT12494.1"/>
    </source>
</evidence>
<reference evidence="1" key="1">
    <citation type="journal article" date="2022" name="Int. J. Mol. Sci.">
        <title>Draft Genome of Tanacetum Coccineum: Genomic Comparison of Closely Related Tanacetum-Family Plants.</title>
        <authorList>
            <person name="Yamashiro T."/>
            <person name="Shiraishi A."/>
            <person name="Nakayama K."/>
            <person name="Satake H."/>
        </authorList>
    </citation>
    <scope>NUCLEOTIDE SEQUENCE</scope>
</reference>
<gene>
    <name evidence="1" type="ORF">Tco_0859536</name>
</gene>